<sequence length="708" mass="76868">HFDEMPTMRRSTRTKSAGGQSHQPAAAAAEPTSSALATPTRSSRRVGTNGNNRGEAVKLEAADWSGVSSPLSSLSTPVVAARLVSSSPSASSSRKAQQKLASDEESGGGSGAEDDGSGGVDSVHELLSKAAEAIREEAYESDEGDEDARQAALSEARASKRQRNNTHGNKAAQAWYPGKRGRPPKSATKRPMGGHSEADDAEDFDEDDISDDDVSDTDEAGEAKIDRNGHLQGGREFICPVFQSPFRANRQRLFVLSMDCCRFTGARDSYMLFKQHPRMRRIETTQQERDLLAERLMIPRVTRFRSIGMITARAAFREFGARLVKDGRYVVDDYWEAARRQDAKFPEGAMVANMSVYRSVLAAHAAGVTPGSTRVARRSTPLRSPATADEPPTPAPQASSWVQLEAQQRHHPRPVAQPARTARTMASALLAPPPPAPSLVPHLALQMPASMAQFAMTSAAGDATEPNDMAPLAKPVFRRMRARETADAAFGSAAAAHRAHFDDSGFVDGPPLAHSLAAAWARAPPSLANRLKQRLDGSATADDGAGAFGPMAFASAKAARDFNASVRMWRDDNGCTWVDPHTAVRQVPASLQPTSARAELVASARSNGTRIDARVAFAEETAPAAHDTPGAESHPLALLPGQFQQSFPIHRTRFGQSYQSAMQSYSYHWLRQLVLQQPHHSHHQQQQQQQQHQHQQQQRRAQAVVRKR</sequence>
<dbReference type="Proteomes" id="UP001150907">
    <property type="component" value="Unassembled WGS sequence"/>
</dbReference>
<evidence type="ECO:0000256" key="1">
    <source>
        <dbReference type="SAM" id="MobiDB-lite"/>
    </source>
</evidence>
<feature type="compositionally biased region" description="Polar residues" evidence="1">
    <location>
        <begin position="14"/>
        <end position="23"/>
    </location>
</feature>
<feature type="non-terminal residue" evidence="2">
    <location>
        <position position="1"/>
    </location>
</feature>
<evidence type="ECO:0000313" key="2">
    <source>
        <dbReference type="EMBL" id="KAJ2006758.1"/>
    </source>
</evidence>
<dbReference type="Pfam" id="PF08624">
    <property type="entry name" value="CRC_subunit"/>
    <property type="match status" value="1"/>
</dbReference>
<keyword evidence="3" id="KW-1185">Reference proteome</keyword>
<dbReference type="AlphaFoldDB" id="A0A9W8EJI1"/>
<evidence type="ECO:0000313" key="3">
    <source>
        <dbReference type="Proteomes" id="UP001150907"/>
    </source>
</evidence>
<feature type="compositionally biased region" description="Acidic residues" evidence="1">
    <location>
        <begin position="199"/>
        <end position="220"/>
    </location>
</feature>
<feature type="compositionally biased region" description="Low complexity" evidence="1">
    <location>
        <begin position="83"/>
        <end position="100"/>
    </location>
</feature>
<feature type="compositionally biased region" description="Low complexity" evidence="1">
    <location>
        <begin position="684"/>
        <end position="698"/>
    </location>
</feature>
<organism evidence="2 3">
    <name type="scientific">Coemansia thaxteri</name>
    <dbReference type="NCBI Taxonomy" id="2663907"/>
    <lineage>
        <taxon>Eukaryota</taxon>
        <taxon>Fungi</taxon>
        <taxon>Fungi incertae sedis</taxon>
        <taxon>Zoopagomycota</taxon>
        <taxon>Kickxellomycotina</taxon>
        <taxon>Kickxellomycetes</taxon>
        <taxon>Kickxellales</taxon>
        <taxon>Kickxellaceae</taxon>
        <taxon>Coemansia</taxon>
    </lineage>
</organism>
<feature type="compositionally biased region" description="Low complexity" evidence="1">
    <location>
        <begin position="24"/>
        <end position="40"/>
    </location>
</feature>
<feature type="region of interest" description="Disordered" evidence="1">
    <location>
        <begin position="368"/>
        <end position="417"/>
    </location>
</feature>
<dbReference type="OrthoDB" id="5598844at2759"/>
<feature type="region of interest" description="Disordered" evidence="1">
    <location>
        <begin position="677"/>
        <end position="708"/>
    </location>
</feature>
<comment type="caution">
    <text evidence="2">The sequence shown here is derived from an EMBL/GenBank/DDBJ whole genome shotgun (WGS) entry which is preliminary data.</text>
</comment>
<proteinExistence type="predicted"/>
<protein>
    <submittedName>
        <fullName evidence="2">Uncharacterized protein</fullName>
    </submittedName>
</protein>
<accession>A0A9W8EJI1</accession>
<gene>
    <name evidence="2" type="ORF">H4R26_001203</name>
</gene>
<feature type="region of interest" description="Disordered" evidence="1">
    <location>
        <begin position="1"/>
        <end position="54"/>
    </location>
</feature>
<dbReference type="InterPro" id="IPR013933">
    <property type="entry name" value="CRC_Rsc7/Swp82"/>
</dbReference>
<feature type="compositionally biased region" description="Basic and acidic residues" evidence="1">
    <location>
        <begin position="122"/>
        <end position="138"/>
    </location>
</feature>
<dbReference type="EMBL" id="JANBQF010000049">
    <property type="protein sequence ID" value="KAJ2006758.1"/>
    <property type="molecule type" value="Genomic_DNA"/>
</dbReference>
<reference evidence="2" key="1">
    <citation type="submission" date="2022-07" db="EMBL/GenBank/DDBJ databases">
        <title>Phylogenomic reconstructions and comparative analyses of Kickxellomycotina fungi.</title>
        <authorList>
            <person name="Reynolds N.K."/>
            <person name="Stajich J.E."/>
            <person name="Barry K."/>
            <person name="Grigoriev I.V."/>
            <person name="Crous P."/>
            <person name="Smith M.E."/>
        </authorList>
    </citation>
    <scope>NUCLEOTIDE SEQUENCE</scope>
    <source>
        <strain evidence="2">IMI 214461</strain>
    </source>
</reference>
<name>A0A9W8EJI1_9FUNG</name>
<feature type="region of interest" description="Disordered" evidence="1">
    <location>
        <begin position="83"/>
        <end position="227"/>
    </location>
</feature>